<feature type="transmembrane region" description="Helical" evidence="1">
    <location>
        <begin position="229"/>
        <end position="251"/>
    </location>
</feature>
<organism evidence="2 3">
    <name type="scientific">Mytilus edulis</name>
    <name type="common">Blue mussel</name>
    <dbReference type="NCBI Taxonomy" id="6550"/>
    <lineage>
        <taxon>Eukaryota</taxon>
        <taxon>Metazoa</taxon>
        <taxon>Spiralia</taxon>
        <taxon>Lophotrochozoa</taxon>
        <taxon>Mollusca</taxon>
        <taxon>Bivalvia</taxon>
        <taxon>Autobranchia</taxon>
        <taxon>Pteriomorphia</taxon>
        <taxon>Mytilida</taxon>
        <taxon>Mytiloidea</taxon>
        <taxon>Mytilidae</taxon>
        <taxon>Mytilinae</taxon>
        <taxon>Mytilus</taxon>
    </lineage>
</organism>
<keyword evidence="1" id="KW-1133">Transmembrane helix</keyword>
<accession>A0A8S3UYN3</accession>
<dbReference type="AlphaFoldDB" id="A0A8S3UYN3"/>
<proteinExistence type="predicted"/>
<keyword evidence="1" id="KW-0812">Transmembrane</keyword>
<protein>
    <submittedName>
        <fullName evidence="2">MYH1s</fullName>
    </submittedName>
</protein>
<comment type="caution">
    <text evidence="2">The sequence shown here is derived from an EMBL/GenBank/DDBJ whole genome shotgun (WGS) entry which is preliminary data.</text>
</comment>
<gene>
    <name evidence="2" type="ORF">MEDL_62321</name>
</gene>
<evidence type="ECO:0000256" key="1">
    <source>
        <dbReference type="SAM" id="Phobius"/>
    </source>
</evidence>
<reference evidence="2" key="1">
    <citation type="submission" date="2021-03" db="EMBL/GenBank/DDBJ databases">
        <authorList>
            <person name="Bekaert M."/>
        </authorList>
    </citation>
    <scope>NUCLEOTIDE SEQUENCE</scope>
</reference>
<dbReference type="EMBL" id="CAJPWZ010003058">
    <property type="protein sequence ID" value="CAG2250660.1"/>
    <property type="molecule type" value="Genomic_DNA"/>
</dbReference>
<name>A0A8S3UYN3_MYTED</name>
<keyword evidence="1" id="KW-0472">Membrane</keyword>
<dbReference type="OrthoDB" id="6175649at2759"/>
<keyword evidence="3" id="KW-1185">Reference proteome</keyword>
<evidence type="ECO:0000313" key="2">
    <source>
        <dbReference type="EMBL" id="CAG2250660.1"/>
    </source>
</evidence>
<dbReference type="Proteomes" id="UP000683360">
    <property type="component" value="Unassembled WGS sequence"/>
</dbReference>
<evidence type="ECO:0000313" key="3">
    <source>
        <dbReference type="Proteomes" id="UP000683360"/>
    </source>
</evidence>
<feature type="transmembrane region" description="Helical" evidence="1">
    <location>
        <begin position="189"/>
        <end position="209"/>
    </location>
</feature>
<sequence length="352" mass="41168">MYEEIGTISIYCDYNGKLVQTLVSNMSVSLLQCMRRLGPFRWCGYNGKLVQTLVSNMSVSLLQCMRRLGPFRWCGYNGKLVQTLVSNMSVSLLQCMRRLGPFRWCGYNGKLVQTLNKIKWLPVQTVTVVPRKQYVTLRNKILCEKDKILLINCKHLHVIPDEPRSKGRQEKDKVPHDFVFIFQSSYENYIKIIGLIVPLLSYLVGTTIFDIQSRFTDPEKEKVLIDKKNVPFVIGCSAFAIILITCLTKVYRFTMFRMYKHIDSDLFIGVVPRWFLWTKNFTFRPADIKRFPPSGYIRFVRGDVQIKGRPFVLDFAEFALPKYYNEMVGYDVEASGRKFEEDVIIEKFKRRK</sequence>